<keyword evidence="8" id="KW-0626">Porin</keyword>
<keyword evidence="5" id="KW-0812">Transmembrane</keyword>
<dbReference type="PANTHER" id="PTHR34501:SF9">
    <property type="entry name" value="MAJOR OUTER MEMBRANE PROTEIN P.IA"/>
    <property type="match status" value="1"/>
</dbReference>
<keyword evidence="6 11" id="KW-0732">Signal</keyword>
<evidence type="ECO:0000256" key="1">
    <source>
        <dbReference type="ARBA" id="ARBA00004571"/>
    </source>
</evidence>
<keyword evidence="4" id="KW-1134">Transmembrane beta strand</keyword>
<dbReference type="CDD" id="cd00342">
    <property type="entry name" value="gram_neg_porins"/>
    <property type="match status" value="1"/>
</dbReference>
<dbReference type="Pfam" id="PF13609">
    <property type="entry name" value="Porin_4"/>
    <property type="match status" value="1"/>
</dbReference>
<dbReference type="InterPro" id="IPR002299">
    <property type="entry name" value="Porin_Neis"/>
</dbReference>
<accession>A0A2S2DJP9</accession>
<keyword evidence="14" id="KW-1185">Reference proteome</keyword>
<dbReference type="Proteomes" id="UP000245820">
    <property type="component" value="Chromosome"/>
</dbReference>
<gene>
    <name evidence="13" type="ORF">DIR46_14715</name>
</gene>
<dbReference type="GO" id="GO:0009279">
    <property type="term" value="C:cell outer membrane"/>
    <property type="evidence" value="ECO:0007669"/>
    <property type="project" value="UniProtKB-SubCell"/>
</dbReference>
<keyword evidence="9" id="KW-0472">Membrane</keyword>
<feature type="domain" description="Porin" evidence="12">
    <location>
        <begin position="9"/>
        <end position="334"/>
    </location>
</feature>
<evidence type="ECO:0000256" key="10">
    <source>
        <dbReference type="ARBA" id="ARBA00023237"/>
    </source>
</evidence>
<dbReference type="InterPro" id="IPR050298">
    <property type="entry name" value="Gram-neg_bact_OMP"/>
</dbReference>
<keyword evidence="3" id="KW-0813">Transport</keyword>
<evidence type="ECO:0000313" key="14">
    <source>
        <dbReference type="Proteomes" id="UP000245820"/>
    </source>
</evidence>
<evidence type="ECO:0000256" key="2">
    <source>
        <dbReference type="ARBA" id="ARBA00011233"/>
    </source>
</evidence>
<dbReference type="InterPro" id="IPR023614">
    <property type="entry name" value="Porin_dom_sf"/>
</dbReference>
<evidence type="ECO:0000256" key="5">
    <source>
        <dbReference type="ARBA" id="ARBA00022692"/>
    </source>
</evidence>
<dbReference type="RefSeq" id="WP_109345899.1">
    <property type="nucleotide sequence ID" value="NZ_CP029343.1"/>
</dbReference>
<proteinExistence type="predicted"/>
<dbReference type="AlphaFoldDB" id="A0A2S2DJP9"/>
<dbReference type="PRINTS" id="PR00184">
    <property type="entry name" value="NEISSPPORIN"/>
</dbReference>
<dbReference type="InterPro" id="IPR033900">
    <property type="entry name" value="Gram_neg_porin_domain"/>
</dbReference>
<name>A0A2S2DJP9_9BURK</name>
<dbReference type="OrthoDB" id="5293374at2"/>
<protein>
    <submittedName>
        <fullName evidence="13">Porin</fullName>
    </submittedName>
</protein>
<keyword evidence="7" id="KW-0406">Ion transport</keyword>
<dbReference type="EMBL" id="CP029343">
    <property type="protein sequence ID" value="AWL05564.1"/>
    <property type="molecule type" value="Genomic_DNA"/>
</dbReference>
<dbReference type="SUPFAM" id="SSF56935">
    <property type="entry name" value="Porins"/>
    <property type="match status" value="1"/>
</dbReference>
<dbReference type="Gene3D" id="2.40.160.10">
    <property type="entry name" value="Porin"/>
    <property type="match status" value="1"/>
</dbReference>
<feature type="signal peptide" evidence="11">
    <location>
        <begin position="1"/>
        <end position="23"/>
    </location>
</feature>
<evidence type="ECO:0000259" key="12">
    <source>
        <dbReference type="Pfam" id="PF13609"/>
    </source>
</evidence>
<dbReference type="KEGG" id="mtim:DIR46_14715"/>
<evidence type="ECO:0000256" key="8">
    <source>
        <dbReference type="ARBA" id="ARBA00023114"/>
    </source>
</evidence>
<evidence type="ECO:0000313" key="13">
    <source>
        <dbReference type="EMBL" id="AWL05564.1"/>
    </source>
</evidence>
<evidence type="ECO:0000256" key="3">
    <source>
        <dbReference type="ARBA" id="ARBA00022448"/>
    </source>
</evidence>
<evidence type="ECO:0000256" key="9">
    <source>
        <dbReference type="ARBA" id="ARBA00023136"/>
    </source>
</evidence>
<dbReference type="GO" id="GO:0015288">
    <property type="term" value="F:porin activity"/>
    <property type="evidence" value="ECO:0007669"/>
    <property type="project" value="UniProtKB-KW"/>
</dbReference>
<dbReference type="GO" id="GO:0046930">
    <property type="term" value="C:pore complex"/>
    <property type="evidence" value="ECO:0007669"/>
    <property type="project" value="UniProtKB-KW"/>
</dbReference>
<dbReference type="PANTHER" id="PTHR34501">
    <property type="entry name" value="PROTEIN YDDL-RELATED"/>
    <property type="match status" value="1"/>
</dbReference>
<organism evidence="13 14">
    <name type="scientific">Massilia oculi</name>
    <dbReference type="NCBI Taxonomy" id="945844"/>
    <lineage>
        <taxon>Bacteria</taxon>
        <taxon>Pseudomonadati</taxon>
        <taxon>Pseudomonadota</taxon>
        <taxon>Betaproteobacteria</taxon>
        <taxon>Burkholderiales</taxon>
        <taxon>Oxalobacteraceae</taxon>
        <taxon>Telluria group</taxon>
        <taxon>Massilia</taxon>
    </lineage>
</organism>
<keyword evidence="10" id="KW-0998">Cell outer membrane</keyword>
<sequence>MSKYMRRSALAFAACAAAAQTQAQTQVQLYGRLNVSAEYVKASATADGPRLSQQRVSNNRSVLGFRGSEDLGGGVSAIFQVEGTLSLDTGAGELARRDTRVGLDGGFGTLFAGHWVTAYNGATSSLDPFYPTTAGYMSIIGNGAGAAVDNVNNLSSFDRRQANSIHYWTRTWKGIGLRMTHGLAEERPASGAKPSLTSLAAVYDQGPWYATLAHERHHEYQGPGLRDSGTKLAVARRFGDTRVALLAERLEYETAAGGLDRNAWYVSVTHQLGAHGLRLGLAHAGDGKGAGGNRVGFIRGGARTGATHVTLGYEYLLSKRTALHAYVTHLDNEENGGYDFAINSLGAAPGATLKGATLGLRHSF</sequence>
<evidence type="ECO:0000256" key="11">
    <source>
        <dbReference type="SAM" id="SignalP"/>
    </source>
</evidence>
<comment type="subunit">
    <text evidence="2">Homotrimer.</text>
</comment>
<evidence type="ECO:0000256" key="7">
    <source>
        <dbReference type="ARBA" id="ARBA00023065"/>
    </source>
</evidence>
<comment type="subcellular location">
    <subcellularLocation>
        <location evidence="1">Cell outer membrane</location>
        <topology evidence="1">Multi-pass membrane protein</topology>
    </subcellularLocation>
</comment>
<reference evidence="13 14" key="1">
    <citation type="submission" date="2018-05" db="EMBL/GenBank/DDBJ databases">
        <title>Complete genome sequence of Massilia oculi sp. nov. CCUG 43427T (=DSM 26321T), the type strain of M. oculi, and comparison with genome sequences of other Massilia strains.</title>
        <authorList>
            <person name="Zhu B."/>
        </authorList>
    </citation>
    <scope>NUCLEOTIDE SEQUENCE [LARGE SCALE GENOMIC DNA]</scope>
    <source>
        <strain evidence="13 14">CCUG 43427</strain>
    </source>
</reference>
<evidence type="ECO:0000256" key="4">
    <source>
        <dbReference type="ARBA" id="ARBA00022452"/>
    </source>
</evidence>
<feature type="chain" id="PRO_5015397833" evidence="11">
    <location>
        <begin position="24"/>
        <end position="364"/>
    </location>
</feature>
<dbReference type="GO" id="GO:0006811">
    <property type="term" value="P:monoatomic ion transport"/>
    <property type="evidence" value="ECO:0007669"/>
    <property type="project" value="UniProtKB-KW"/>
</dbReference>
<evidence type="ECO:0000256" key="6">
    <source>
        <dbReference type="ARBA" id="ARBA00022729"/>
    </source>
</evidence>